<name>A0A7R9F704_9NEOP</name>
<dbReference type="EMBL" id="OD568691">
    <property type="protein sequence ID" value="CAD7447239.1"/>
    <property type="molecule type" value="Genomic_DNA"/>
</dbReference>
<protein>
    <submittedName>
        <fullName evidence="1">Uncharacterized protein</fullName>
    </submittedName>
</protein>
<gene>
    <name evidence="1" type="ORF">TBIB3V08_LOCUS9555</name>
</gene>
<proteinExistence type="predicted"/>
<reference evidence="1" key="1">
    <citation type="submission" date="2020-11" db="EMBL/GenBank/DDBJ databases">
        <authorList>
            <person name="Tran Van P."/>
        </authorList>
    </citation>
    <scope>NUCLEOTIDE SEQUENCE</scope>
</reference>
<sequence>MEYSFAVCSRESERQRSLATTAFLRSSDPVSTGRASGVCPCQESLHHDSDQSLPSQLVGPMLDPQARQELLEGVVILLRPAMEVHSIPQLPDRLHKHSILGSNGPRHLGVVLHITQDDGRDLPLGFGSRPRTTSTRLGSEPSKEMKAAMKVLNDSLVKPQSMSVPNHVKSATSIIQQEWFQIL</sequence>
<organism evidence="1">
    <name type="scientific">Timema bartmani</name>
    <dbReference type="NCBI Taxonomy" id="61472"/>
    <lineage>
        <taxon>Eukaryota</taxon>
        <taxon>Metazoa</taxon>
        <taxon>Ecdysozoa</taxon>
        <taxon>Arthropoda</taxon>
        <taxon>Hexapoda</taxon>
        <taxon>Insecta</taxon>
        <taxon>Pterygota</taxon>
        <taxon>Neoptera</taxon>
        <taxon>Polyneoptera</taxon>
        <taxon>Phasmatodea</taxon>
        <taxon>Timematodea</taxon>
        <taxon>Timematoidea</taxon>
        <taxon>Timematidae</taxon>
        <taxon>Timema</taxon>
    </lineage>
</organism>
<dbReference type="AlphaFoldDB" id="A0A7R9F704"/>
<accession>A0A7R9F704</accession>
<evidence type="ECO:0000313" key="1">
    <source>
        <dbReference type="EMBL" id="CAD7447239.1"/>
    </source>
</evidence>